<keyword evidence="2" id="KW-0808">Transferase</keyword>
<name>A0ABP9NNY4_9PSEU</name>
<dbReference type="InterPro" id="IPR029063">
    <property type="entry name" value="SAM-dependent_MTases_sf"/>
</dbReference>
<dbReference type="InterPro" id="IPR041698">
    <property type="entry name" value="Methyltransf_25"/>
</dbReference>
<organism evidence="2 3">
    <name type="scientific">Pseudonocardia adelaidensis</name>
    <dbReference type="NCBI Taxonomy" id="648754"/>
    <lineage>
        <taxon>Bacteria</taxon>
        <taxon>Bacillati</taxon>
        <taxon>Actinomycetota</taxon>
        <taxon>Actinomycetes</taxon>
        <taxon>Pseudonocardiales</taxon>
        <taxon>Pseudonocardiaceae</taxon>
        <taxon>Pseudonocardia</taxon>
    </lineage>
</organism>
<reference evidence="3" key="1">
    <citation type="journal article" date="2019" name="Int. J. Syst. Evol. Microbiol.">
        <title>The Global Catalogue of Microorganisms (GCM) 10K type strain sequencing project: providing services to taxonomists for standard genome sequencing and annotation.</title>
        <authorList>
            <consortium name="The Broad Institute Genomics Platform"/>
            <consortium name="The Broad Institute Genome Sequencing Center for Infectious Disease"/>
            <person name="Wu L."/>
            <person name="Ma J."/>
        </authorList>
    </citation>
    <scope>NUCLEOTIDE SEQUENCE [LARGE SCALE GENOMIC DNA]</scope>
    <source>
        <strain evidence="3">JCM 18302</strain>
    </source>
</reference>
<dbReference type="RefSeq" id="WP_345607574.1">
    <property type="nucleotide sequence ID" value="NZ_BAABJO010000019.1"/>
</dbReference>
<comment type="caution">
    <text evidence="2">The sequence shown here is derived from an EMBL/GenBank/DDBJ whole genome shotgun (WGS) entry which is preliminary data.</text>
</comment>
<keyword evidence="2" id="KW-0489">Methyltransferase</keyword>
<dbReference type="Proteomes" id="UP001500804">
    <property type="component" value="Unassembled WGS sequence"/>
</dbReference>
<sequence>MRASHTHSADRERWDARHAVDVAADAGAPAPPDALRGRTELLPAGGRALDVACGRGAVAVWLAARGFAVDAVDVSPVALDAGRELAAREGVTVRWVLHDLDAGLPASEPDSCGAHDVVVCQRFRDPARYPELPALLAPGGLLVITVLSEVDEGPGPFRAAAGELRAAFGALEVLHHVERAGEASLVARVSGPASVPGRR</sequence>
<accession>A0ABP9NNY4</accession>
<evidence type="ECO:0000259" key="1">
    <source>
        <dbReference type="Pfam" id="PF13649"/>
    </source>
</evidence>
<proteinExistence type="predicted"/>
<dbReference type="Pfam" id="PF13649">
    <property type="entry name" value="Methyltransf_25"/>
    <property type="match status" value="1"/>
</dbReference>
<gene>
    <name evidence="2" type="ORF">GCM10023320_48240</name>
</gene>
<feature type="domain" description="Methyltransferase" evidence="1">
    <location>
        <begin position="49"/>
        <end position="140"/>
    </location>
</feature>
<dbReference type="CDD" id="cd02440">
    <property type="entry name" value="AdoMet_MTases"/>
    <property type="match status" value="1"/>
</dbReference>
<dbReference type="SUPFAM" id="SSF53335">
    <property type="entry name" value="S-adenosyl-L-methionine-dependent methyltransferases"/>
    <property type="match status" value="1"/>
</dbReference>
<keyword evidence="3" id="KW-1185">Reference proteome</keyword>
<dbReference type="EMBL" id="BAABJO010000019">
    <property type="protein sequence ID" value="GAA5128759.1"/>
    <property type="molecule type" value="Genomic_DNA"/>
</dbReference>
<dbReference type="GO" id="GO:0032259">
    <property type="term" value="P:methylation"/>
    <property type="evidence" value="ECO:0007669"/>
    <property type="project" value="UniProtKB-KW"/>
</dbReference>
<dbReference type="GO" id="GO:0008168">
    <property type="term" value="F:methyltransferase activity"/>
    <property type="evidence" value="ECO:0007669"/>
    <property type="project" value="UniProtKB-KW"/>
</dbReference>
<evidence type="ECO:0000313" key="3">
    <source>
        <dbReference type="Proteomes" id="UP001500804"/>
    </source>
</evidence>
<dbReference type="Gene3D" id="3.40.50.150">
    <property type="entry name" value="Vaccinia Virus protein VP39"/>
    <property type="match status" value="1"/>
</dbReference>
<evidence type="ECO:0000313" key="2">
    <source>
        <dbReference type="EMBL" id="GAA5128759.1"/>
    </source>
</evidence>
<protein>
    <submittedName>
        <fullName evidence="2">Class I SAM-dependent methyltransferase</fullName>
    </submittedName>
</protein>